<evidence type="ECO:0000313" key="2">
    <source>
        <dbReference type="Proteomes" id="UP001206312"/>
    </source>
</evidence>
<sequence length="60" mass="6845">MIPHSFQCPYCWQQVSILLDPSEAHQTFVEDCEVCCNPMEFTIHCEGGELGDFQVRPLGQ</sequence>
<dbReference type="Pfam" id="PF14255">
    <property type="entry name" value="Zn_ribbon_21"/>
    <property type="match status" value="1"/>
</dbReference>
<dbReference type="RefSeq" id="WP_252742112.1">
    <property type="nucleotide sequence ID" value="NZ_JAMXIB010000012.1"/>
</dbReference>
<organism evidence="1 2">
    <name type="scientific">Robiginitalea marina</name>
    <dbReference type="NCBI Taxonomy" id="2954105"/>
    <lineage>
        <taxon>Bacteria</taxon>
        <taxon>Pseudomonadati</taxon>
        <taxon>Bacteroidota</taxon>
        <taxon>Flavobacteriia</taxon>
        <taxon>Flavobacteriales</taxon>
        <taxon>Flavobacteriaceae</taxon>
        <taxon>Robiginitalea</taxon>
    </lineage>
</organism>
<gene>
    <name evidence="1" type="ORF">NG653_12810</name>
</gene>
<comment type="caution">
    <text evidence="1">The sequence shown here is derived from an EMBL/GenBank/DDBJ whole genome shotgun (WGS) entry which is preliminary data.</text>
</comment>
<name>A0ABT1B0M5_9FLAO</name>
<dbReference type="EMBL" id="JAMXIB010000012">
    <property type="protein sequence ID" value="MCO5725741.1"/>
    <property type="molecule type" value="Genomic_DNA"/>
</dbReference>
<dbReference type="InterPro" id="IPR025990">
    <property type="entry name" value="zinc_ribbon_bacterial"/>
</dbReference>
<accession>A0ABT1B0M5</accession>
<protein>
    <submittedName>
        <fullName evidence="1">CPXCG motif-containing cysteine-rich protein</fullName>
    </submittedName>
</protein>
<proteinExistence type="predicted"/>
<dbReference type="Proteomes" id="UP001206312">
    <property type="component" value="Unassembled WGS sequence"/>
</dbReference>
<keyword evidence="2" id="KW-1185">Reference proteome</keyword>
<reference evidence="1 2" key="1">
    <citation type="submission" date="2022-06" db="EMBL/GenBank/DDBJ databases">
        <authorList>
            <person name="Xuan X."/>
        </authorList>
    </citation>
    <scope>NUCLEOTIDE SEQUENCE [LARGE SCALE GENOMIC DNA]</scope>
    <source>
        <strain evidence="1 2">2V75</strain>
    </source>
</reference>
<evidence type="ECO:0000313" key="1">
    <source>
        <dbReference type="EMBL" id="MCO5725741.1"/>
    </source>
</evidence>